<evidence type="ECO:0000256" key="1">
    <source>
        <dbReference type="SAM" id="MobiDB-lite"/>
    </source>
</evidence>
<organism evidence="2 3">
    <name type="scientific">Trichostrongylus colubriformis</name>
    <name type="common">Black scour worm</name>
    <dbReference type="NCBI Taxonomy" id="6319"/>
    <lineage>
        <taxon>Eukaryota</taxon>
        <taxon>Metazoa</taxon>
        <taxon>Ecdysozoa</taxon>
        <taxon>Nematoda</taxon>
        <taxon>Chromadorea</taxon>
        <taxon>Rhabditida</taxon>
        <taxon>Rhabditina</taxon>
        <taxon>Rhabditomorpha</taxon>
        <taxon>Strongyloidea</taxon>
        <taxon>Trichostrongylidae</taxon>
        <taxon>Trichostrongylus</taxon>
    </lineage>
</organism>
<sequence length="172" mass="19338">MLPARTQLPNVIPEDSEECDEDEVPPMQAPKTRAIRRLSETIPPRKHTPFANKASTSLETKSVISWRSQEEQPTLRNVAKRLEALDEENGASPSRSRTPSNAVHEFACPRLSNSVMSNMIRLSVLSEGRSRFGVVSKFINKTTMVNYAVVEWNVKSMNTKGLYYSSPISPLY</sequence>
<comment type="caution">
    <text evidence="2">The sequence shown here is derived from an EMBL/GenBank/DDBJ whole genome shotgun (WGS) entry which is preliminary data.</text>
</comment>
<name>A0AAN8EX55_TRICO</name>
<dbReference type="AlphaFoldDB" id="A0AAN8EX55"/>
<reference evidence="2 3" key="1">
    <citation type="submission" date="2019-10" db="EMBL/GenBank/DDBJ databases">
        <title>Assembly and Annotation for the nematode Trichostrongylus colubriformis.</title>
        <authorList>
            <person name="Martin J."/>
        </authorList>
    </citation>
    <scope>NUCLEOTIDE SEQUENCE [LARGE SCALE GENOMIC DNA]</scope>
    <source>
        <strain evidence="2">G859</strain>
        <tissue evidence="2">Whole worm</tissue>
    </source>
</reference>
<evidence type="ECO:0000313" key="2">
    <source>
        <dbReference type="EMBL" id="KAK5967822.1"/>
    </source>
</evidence>
<dbReference type="EMBL" id="WIXE01022051">
    <property type="protein sequence ID" value="KAK5967822.1"/>
    <property type="molecule type" value="Genomic_DNA"/>
</dbReference>
<protein>
    <submittedName>
        <fullName evidence="2">Uncharacterized protein</fullName>
    </submittedName>
</protein>
<accession>A0AAN8EX55</accession>
<feature type="compositionally biased region" description="Acidic residues" evidence="1">
    <location>
        <begin position="14"/>
        <end position="24"/>
    </location>
</feature>
<feature type="region of interest" description="Disordered" evidence="1">
    <location>
        <begin position="1"/>
        <end position="32"/>
    </location>
</feature>
<evidence type="ECO:0000313" key="3">
    <source>
        <dbReference type="Proteomes" id="UP001331761"/>
    </source>
</evidence>
<gene>
    <name evidence="2" type="ORF">GCK32_019592</name>
</gene>
<dbReference type="Proteomes" id="UP001331761">
    <property type="component" value="Unassembled WGS sequence"/>
</dbReference>
<proteinExistence type="predicted"/>
<keyword evidence="3" id="KW-1185">Reference proteome</keyword>